<keyword evidence="3" id="KW-1185">Reference proteome</keyword>
<gene>
    <name evidence="2" type="ORF">Vafri_20917</name>
</gene>
<evidence type="ECO:0000313" key="3">
    <source>
        <dbReference type="Proteomes" id="UP000747399"/>
    </source>
</evidence>
<accession>A0A8J4BXW9</accession>
<feature type="region of interest" description="Disordered" evidence="1">
    <location>
        <begin position="217"/>
        <end position="255"/>
    </location>
</feature>
<dbReference type="Proteomes" id="UP000747399">
    <property type="component" value="Unassembled WGS sequence"/>
</dbReference>
<sequence length="668" mass="69592">MSLLDHKQFHHRHLRKPGVAYKRAKVTTVAAQRPPVNRNLLDNVDSTNPEGYSIYAIPPYGGLGGEVQTGAGNWSGGAGPVAQPSEQAPPPHVDAGTASGDWLYDPHTLPAPSSRFQQQQQQEPVDSYNGNGYAYTFAHLSLNDIPTTSNSYQPPSMVSAAPSARVNECQVPPQGIPQTWQSAQPLPGASGSRAAGADWGEVDPLLDWGGVACAETSGCNEQDNNSNSSAAPPSPSPSATANVGPWPEAGPGSRSYKEGFKSAYSALASSGGGASATKGPSADWSLEGPGWPEGGPGDPPPSPRWAGTWTSQEERIGAGPVGSAASGAATIGGTSPPPDAVRPSDIVLLPGRDASAILPLAPMPAQVDFFQPRTLQERIVQFVGSVGTSVILSKAAVLAGPALLYPIWGPWIRAGLRNLDLYSKSFACVGLWRAQVLDVQINGLAIGGMLISKQPPVVALLVGDPWPGGARVALELPYQLRSEIIRVGDIVEMLVLSGDDCFTSFKVVREVYLPQSGIWLYDYPYVNRDLLVAVSVAVERQRRAEAAAAVTAQYYTYDIPAGAEMGPAQSPSPGLGPSLGAEMAPGWEFGSGQVTGSGVGSGTSTVTGAADGIWAPTGMEAGLGGQQATVSRLWSQENFGDEDPTGAAPPSISRGYSGPRSWSSGDWR</sequence>
<feature type="region of interest" description="Disordered" evidence="1">
    <location>
        <begin position="68"/>
        <end position="130"/>
    </location>
</feature>
<evidence type="ECO:0000256" key="1">
    <source>
        <dbReference type="SAM" id="MobiDB-lite"/>
    </source>
</evidence>
<proteinExistence type="predicted"/>
<feature type="region of interest" description="Disordered" evidence="1">
    <location>
        <begin position="267"/>
        <end position="340"/>
    </location>
</feature>
<feature type="compositionally biased region" description="Low complexity" evidence="1">
    <location>
        <begin position="267"/>
        <end position="282"/>
    </location>
</feature>
<reference evidence="2" key="1">
    <citation type="journal article" date="2021" name="Proc. Natl. Acad. Sci. U.S.A.">
        <title>Three genomes in the algal genus Volvox reveal the fate of a haploid sex-determining region after a transition to homothallism.</title>
        <authorList>
            <person name="Yamamoto K."/>
            <person name="Hamaji T."/>
            <person name="Kawai-Toyooka H."/>
            <person name="Matsuzaki R."/>
            <person name="Takahashi F."/>
            <person name="Nishimura Y."/>
            <person name="Kawachi M."/>
            <person name="Noguchi H."/>
            <person name="Minakuchi Y."/>
            <person name="Umen J.G."/>
            <person name="Toyoda A."/>
            <person name="Nozaki H."/>
        </authorList>
    </citation>
    <scope>NUCLEOTIDE SEQUENCE</scope>
    <source>
        <strain evidence="2">NIES-3780</strain>
    </source>
</reference>
<feature type="compositionally biased region" description="Low complexity" evidence="1">
    <location>
        <begin position="224"/>
        <end position="242"/>
    </location>
</feature>
<protein>
    <submittedName>
        <fullName evidence="2">Uncharacterized protein</fullName>
    </submittedName>
</protein>
<evidence type="ECO:0000313" key="2">
    <source>
        <dbReference type="EMBL" id="GIL67562.1"/>
    </source>
</evidence>
<feature type="compositionally biased region" description="Gly residues" evidence="1">
    <location>
        <begin position="68"/>
        <end position="79"/>
    </location>
</feature>
<feature type="region of interest" description="Disordered" evidence="1">
    <location>
        <begin position="617"/>
        <end position="668"/>
    </location>
</feature>
<dbReference type="EMBL" id="BNCO01000100">
    <property type="protein sequence ID" value="GIL67562.1"/>
    <property type="molecule type" value="Genomic_DNA"/>
</dbReference>
<name>A0A8J4BXW9_9CHLO</name>
<feature type="compositionally biased region" description="Polar residues" evidence="1">
    <location>
        <begin position="626"/>
        <end position="638"/>
    </location>
</feature>
<feature type="region of interest" description="Disordered" evidence="1">
    <location>
        <begin position="148"/>
        <end position="202"/>
    </location>
</feature>
<comment type="caution">
    <text evidence="2">The sequence shown here is derived from an EMBL/GenBank/DDBJ whole genome shotgun (WGS) entry which is preliminary data.</text>
</comment>
<dbReference type="AlphaFoldDB" id="A0A8J4BXW9"/>
<feature type="compositionally biased region" description="Low complexity" evidence="1">
    <location>
        <begin position="317"/>
        <end position="334"/>
    </location>
</feature>
<organism evidence="2 3">
    <name type="scientific">Volvox africanus</name>
    <dbReference type="NCBI Taxonomy" id="51714"/>
    <lineage>
        <taxon>Eukaryota</taxon>
        <taxon>Viridiplantae</taxon>
        <taxon>Chlorophyta</taxon>
        <taxon>core chlorophytes</taxon>
        <taxon>Chlorophyceae</taxon>
        <taxon>CS clade</taxon>
        <taxon>Chlamydomonadales</taxon>
        <taxon>Volvocaceae</taxon>
        <taxon>Volvox</taxon>
    </lineage>
</organism>